<feature type="transmembrane region" description="Helical" evidence="1">
    <location>
        <begin position="36"/>
        <end position="54"/>
    </location>
</feature>
<feature type="transmembrane region" description="Helical" evidence="1">
    <location>
        <begin position="6"/>
        <end position="24"/>
    </location>
</feature>
<protein>
    <submittedName>
        <fullName evidence="2">Uncharacterized protein</fullName>
    </submittedName>
</protein>
<keyword evidence="3" id="KW-1185">Reference proteome</keyword>
<evidence type="ECO:0000313" key="3">
    <source>
        <dbReference type="Proteomes" id="UP001595752"/>
    </source>
</evidence>
<accession>A0ABV8AXI7</accession>
<dbReference type="Proteomes" id="UP001595752">
    <property type="component" value="Unassembled WGS sequence"/>
</dbReference>
<sequence>MFSYVVIFGFLGFILYASTFAYSVLQKTGDRKKNRVRMIISLIIMVIGFIGIQFF</sequence>
<keyword evidence="1" id="KW-0812">Transmembrane</keyword>
<keyword evidence="1" id="KW-1133">Transmembrane helix</keyword>
<dbReference type="EMBL" id="JBHRZT010000007">
    <property type="protein sequence ID" value="MFC3882262.1"/>
    <property type="molecule type" value="Genomic_DNA"/>
</dbReference>
<proteinExistence type="predicted"/>
<comment type="caution">
    <text evidence="2">The sequence shown here is derived from an EMBL/GenBank/DDBJ whole genome shotgun (WGS) entry which is preliminary data.</text>
</comment>
<evidence type="ECO:0000256" key="1">
    <source>
        <dbReference type="SAM" id="Phobius"/>
    </source>
</evidence>
<gene>
    <name evidence="2" type="ORF">ACFOU2_01440</name>
</gene>
<organism evidence="2 3">
    <name type="scientific">Bacillus songklensis</name>
    <dbReference type="NCBI Taxonomy" id="1069116"/>
    <lineage>
        <taxon>Bacteria</taxon>
        <taxon>Bacillati</taxon>
        <taxon>Bacillota</taxon>
        <taxon>Bacilli</taxon>
        <taxon>Bacillales</taxon>
        <taxon>Bacillaceae</taxon>
        <taxon>Bacillus</taxon>
    </lineage>
</organism>
<reference evidence="3" key="1">
    <citation type="journal article" date="2019" name="Int. J. Syst. Evol. Microbiol.">
        <title>The Global Catalogue of Microorganisms (GCM) 10K type strain sequencing project: providing services to taxonomists for standard genome sequencing and annotation.</title>
        <authorList>
            <consortium name="The Broad Institute Genomics Platform"/>
            <consortium name="The Broad Institute Genome Sequencing Center for Infectious Disease"/>
            <person name="Wu L."/>
            <person name="Ma J."/>
        </authorList>
    </citation>
    <scope>NUCLEOTIDE SEQUENCE [LARGE SCALE GENOMIC DNA]</scope>
    <source>
        <strain evidence="3">CCUG 61889</strain>
    </source>
</reference>
<evidence type="ECO:0000313" key="2">
    <source>
        <dbReference type="EMBL" id="MFC3882262.1"/>
    </source>
</evidence>
<dbReference type="RefSeq" id="WP_377911563.1">
    <property type="nucleotide sequence ID" value="NZ_JBHRZT010000007.1"/>
</dbReference>
<name>A0ABV8AXI7_9BACI</name>
<keyword evidence="1" id="KW-0472">Membrane</keyword>